<gene>
    <name evidence="1" type="ORF">GX50_08956</name>
</gene>
<name>A0A2B7Z5A3_9EURO</name>
<organism evidence="1 2">
    <name type="scientific">[Emmonsia] crescens</name>
    <dbReference type="NCBI Taxonomy" id="73230"/>
    <lineage>
        <taxon>Eukaryota</taxon>
        <taxon>Fungi</taxon>
        <taxon>Dikarya</taxon>
        <taxon>Ascomycota</taxon>
        <taxon>Pezizomycotina</taxon>
        <taxon>Eurotiomycetes</taxon>
        <taxon>Eurotiomycetidae</taxon>
        <taxon>Onygenales</taxon>
        <taxon>Ajellomycetaceae</taxon>
        <taxon>Emergomyces</taxon>
    </lineage>
</organism>
<protein>
    <submittedName>
        <fullName evidence="1">Uncharacterized protein</fullName>
    </submittedName>
</protein>
<dbReference type="Proteomes" id="UP000226031">
    <property type="component" value="Unassembled WGS sequence"/>
</dbReference>
<evidence type="ECO:0000313" key="1">
    <source>
        <dbReference type="EMBL" id="PGH28308.1"/>
    </source>
</evidence>
<accession>A0A2B7Z5A3</accession>
<keyword evidence="2" id="KW-1185">Reference proteome</keyword>
<proteinExistence type="predicted"/>
<comment type="caution">
    <text evidence="1">The sequence shown here is derived from an EMBL/GenBank/DDBJ whole genome shotgun (WGS) entry which is preliminary data.</text>
</comment>
<evidence type="ECO:0000313" key="2">
    <source>
        <dbReference type="Proteomes" id="UP000226031"/>
    </source>
</evidence>
<dbReference type="AlphaFoldDB" id="A0A2B7Z5A3"/>
<sequence>MTSNTDAATKRFTYQFNDTQIKQSIDCDDDALHAIKNVFNDNFIHNDTIYQSLSKLKFNEEVKIQVYINVIEECINQNKLLMTDIFRK</sequence>
<dbReference type="EMBL" id="PDND01000793">
    <property type="protein sequence ID" value="PGH28308.1"/>
    <property type="molecule type" value="Genomic_DNA"/>
</dbReference>
<reference evidence="1 2" key="1">
    <citation type="submission" date="2017-10" db="EMBL/GenBank/DDBJ databases">
        <title>Comparative genomics in systemic dimorphic fungi from Ajellomycetaceae.</title>
        <authorList>
            <person name="Munoz J.F."/>
            <person name="Mcewen J.G."/>
            <person name="Clay O.K."/>
            <person name="Cuomo C.A."/>
        </authorList>
    </citation>
    <scope>NUCLEOTIDE SEQUENCE [LARGE SCALE GENOMIC DNA]</scope>
    <source>
        <strain evidence="1 2">UAMH4076</strain>
    </source>
</reference>